<dbReference type="Pfam" id="PF11873">
    <property type="entry name" value="Mltc_N"/>
    <property type="match status" value="1"/>
</dbReference>
<dbReference type="GO" id="GO:0000270">
    <property type="term" value="P:peptidoglycan metabolic process"/>
    <property type="evidence" value="ECO:0007669"/>
    <property type="project" value="InterPro"/>
</dbReference>
<dbReference type="GO" id="GO:0016020">
    <property type="term" value="C:membrane"/>
    <property type="evidence" value="ECO:0007669"/>
    <property type="project" value="InterPro"/>
</dbReference>
<dbReference type="InterPro" id="IPR000189">
    <property type="entry name" value="Transglyc_AS"/>
</dbReference>
<evidence type="ECO:0000259" key="2">
    <source>
        <dbReference type="Pfam" id="PF01464"/>
    </source>
</evidence>
<comment type="similarity">
    <text evidence="1">Belongs to the transglycosylase Slt family.</text>
</comment>
<dbReference type="InterPro" id="IPR023346">
    <property type="entry name" value="Lysozyme-like_dom_sf"/>
</dbReference>
<dbReference type="RefSeq" id="WP_135796107.1">
    <property type="nucleotide sequence ID" value="NZ_CP032096.1"/>
</dbReference>
<sequence length="413" mass="46698">MSFHKTITYLIVASMILLGVSSGLMVSFEQWVIAQTQAKETTSSRHLPVESGIRHMVSSTPKKRTSVESIHTESHIGSRPAINETFKPIPLTDQKQDVAFKADQSNSFKPAPVSASQTQDISQLHPVLVVYKDELVIEFPKEIASTKNIKNAVSRVLLLSHPLSDHDLLSKDSLVLSEKPYFYRKALDQHKQPIRYPKQAFDYAGYLIEHHAEEIKDEEGEFIALHIPLVEDGLTGPAKNYQAWVKDYADEFDVPPSLVYAVMETESAFNPRAVSRSNAIGLMQLKPEAAGRDVYQYIDAKPGQPSQNDLFDSKNNIRMGTAYLSLLKHDYLSNIEDDKIKQMVTISSYNGGLTTVLGLFGNTPEKAVERLNKMKPNQVYRKLRYDHQSDETRRYLDKVLKAETKYRALLNEV</sequence>
<protein>
    <submittedName>
        <fullName evidence="4">Membrane-bound lytic murein transglycosylase C</fullName>
        <ecNumber evidence="4">4.2.2.-</ecNumber>
    </submittedName>
</protein>
<dbReference type="CDD" id="cd16893">
    <property type="entry name" value="LT_MltC_MltE"/>
    <property type="match status" value="1"/>
</dbReference>
<feature type="domain" description="Murein transglycosylase-C N-terminal" evidence="3">
    <location>
        <begin position="133"/>
        <end position="233"/>
    </location>
</feature>
<reference evidence="4 5" key="1">
    <citation type="submission" date="2018-08" db="EMBL/GenBank/DDBJ databases">
        <title>Horizontal acquisition of hydrogen conversion ability and other habitat adaptations in Hydrogenovibrio crunogenus strains.</title>
        <authorList>
            <person name="Gonnella G."/>
            <person name="Adam N."/>
            <person name="Perner M."/>
        </authorList>
    </citation>
    <scope>NUCLEOTIDE SEQUENCE [LARGE SCALE GENOMIC DNA]</scope>
    <source>
        <strain evidence="4 5">SP-41</strain>
    </source>
</reference>
<dbReference type="EC" id="4.2.2.-" evidence="4"/>
<keyword evidence="5" id="KW-1185">Reference proteome</keyword>
<dbReference type="EMBL" id="CP032096">
    <property type="protein sequence ID" value="QBZ83492.1"/>
    <property type="molecule type" value="Genomic_DNA"/>
</dbReference>
<organism evidence="4 5">
    <name type="scientific">Hydrogenovibrio crunogenus</name>
    <dbReference type="NCBI Taxonomy" id="39765"/>
    <lineage>
        <taxon>Bacteria</taxon>
        <taxon>Pseudomonadati</taxon>
        <taxon>Pseudomonadota</taxon>
        <taxon>Gammaproteobacteria</taxon>
        <taxon>Thiotrichales</taxon>
        <taxon>Piscirickettsiaceae</taxon>
        <taxon>Hydrogenovibrio</taxon>
    </lineage>
</organism>
<gene>
    <name evidence="4" type="primary">mltC_2</name>
    <name evidence="4" type="ORF">GHNINEIG_01547</name>
</gene>
<evidence type="ECO:0000313" key="4">
    <source>
        <dbReference type="EMBL" id="QBZ83492.1"/>
    </source>
</evidence>
<proteinExistence type="inferred from homology"/>
<dbReference type="GO" id="GO:0008933">
    <property type="term" value="F:peptidoglycan lytic transglycosylase activity"/>
    <property type="evidence" value="ECO:0007669"/>
    <property type="project" value="InterPro"/>
</dbReference>
<feature type="domain" description="Transglycosylase SLT" evidence="2">
    <location>
        <begin position="247"/>
        <end position="367"/>
    </location>
</feature>
<name>A0A4P7P2F6_9GAMM</name>
<dbReference type="Pfam" id="PF01464">
    <property type="entry name" value="SLT"/>
    <property type="match status" value="1"/>
</dbReference>
<dbReference type="PANTHER" id="PTHR37423:SF2">
    <property type="entry name" value="MEMBRANE-BOUND LYTIC MUREIN TRANSGLYCOSYLASE C"/>
    <property type="match status" value="1"/>
</dbReference>
<dbReference type="InterPro" id="IPR024570">
    <property type="entry name" value="Murein_transglycosylaseC_N"/>
</dbReference>
<accession>A0A4P7P2F6</accession>
<keyword evidence="4" id="KW-0456">Lyase</keyword>
<dbReference type="SUPFAM" id="SSF53955">
    <property type="entry name" value="Lysozyme-like"/>
    <property type="match status" value="1"/>
</dbReference>
<evidence type="ECO:0000256" key="1">
    <source>
        <dbReference type="ARBA" id="ARBA00007734"/>
    </source>
</evidence>
<dbReference type="OrthoDB" id="5620293at2"/>
<dbReference type="PANTHER" id="PTHR37423">
    <property type="entry name" value="SOLUBLE LYTIC MUREIN TRANSGLYCOSYLASE-RELATED"/>
    <property type="match status" value="1"/>
</dbReference>
<evidence type="ECO:0000259" key="3">
    <source>
        <dbReference type="Pfam" id="PF11873"/>
    </source>
</evidence>
<dbReference type="InterPro" id="IPR008258">
    <property type="entry name" value="Transglycosylase_SLT_dom_1"/>
</dbReference>
<dbReference type="PROSITE" id="PS00922">
    <property type="entry name" value="TRANSGLYCOSYLASE"/>
    <property type="match status" value="1"/>
</dbReference>
<dbReference type="AlphaFoldDB" id="A0A4P7P2F6"/>
<dbReference type="Gene3D" id="1.10.530.10">
    <property type="match status" value="1"/>
</dbReference>
<evidence type="ECO:0000313" key="5">
    <source>
        <dbReference type="Proteomes" id="UP000296201"/>
    </source>
</evidence>
<dbReference type="Proteomes" id="UP000296201">
    <property type="component" value="Chromosome"/>
</dbReference>